<dbReference type="InterPro" id="IPR012337">
    <property type="entry name" value="RNaseH-like_sf"/>
</dbReference>
<dbReference type="InterPro" id="IPR002156">
    <property type="entry name" value="RNaseH_domain"/>
</dbReference>
<protein>
    <submittedName>
        <fullName evidence="3">Ribonuclease h protein</fullName>
    </submittedName>
</protein>
<accession>A0A1J6J0V3</accession>
<feature type="non-terminal residue" evidence="3">
    <location>
        <position position="1"/>
    </location>
</feature>
<dbReference type="Gramene" id="OIT00921">
    <property type="protein sequence ID" value="OIT00921"/>
    <property type="gene ID" value="A4A49_60041"/>
</dbReference>
<feature type="domain" description="Reverse transcriptase zinc-binding" evidence="2">
    <location>
        <begin position="225"/>
        <end position="313"/>
    </location>
</feature>
<dbReference type="OMA" id="NIWRNIM"/>
<dbReference type="Pfam" id="PF13966">
    <property type="entry name" value="zf-RVT"/>
    <property type="match status" value="1"/>
</dbReference>
<feature type="non-terminal residue" evidence="3">
    <location>
        <position position="537"/>
    </location>
</feature>
<evidence type="ECO:0000313" key="3">
    <source>
        <dbReference type="EMBL" id="OIT00921.1"/>
    </source>
</evidence>
<name>A0A1J6J0V3_NICAT</name>
<dbReference type="CDD" id="cd06222">
    <property type="entry name" value="RNase_H_like"/>
    <property type="match status" value="1"/>
</dbReference>
<comment type="caution">
    <text evidence="3">The sequence shown here is derived from an EMBL/GenBank/DDBJ whole genome shotgun (WGS) entry which is preliminary data.</text>
</comment>
<evidence type="ECO:0000259" key="1">
    <source>
        <dbReference type="Pfam" id="PF13456"/>
    </source>
</evidence>
<dbReference type="InterPro" id="IPR044730">
    <property type="entry name" value="RNase_H-like_dom_plant"/>
</dbReference>
<dbReference type="GO" id="GO:0003676">
    <property type="term" value="F:nucleic acid binding"/>
    <property type="evidence" value="ECO:0007669"/>
    <property type="project" value="InterPro"/>
</dbReference>
<evidence type="ECO:0000259" key="2">
    <source>
        <dbReference type="Pfam" id="PF13966"/>
    </source>
</evidence>
<feature type="domain" description="RNase H type-1" evidence="1">
    <location>
        <begin position="422"/>
        <end position="537"/>
    </location>
</feature>
<dbReference type="PANTHER" id="PTHR47723">
    <property type="entry name" value="OS05G0353850 PROTEIN"/>
    <property type="match status" value="1"/>
</dbReference>
<reference evidence="3" key="1">
    <citation type="submission" date="2016-11" db="EMBL/GenBank/DDBJ databases">
        <title>The genome of Nicotiana attenuata.</title>
        <authorList>
            <person name="Xu S."/>
            <person name="Brockmoeller T."/>
            <person name="Gaquerel E."/>
            <person name="Navarro A."/>
            <person name="Kuhl H."/>
            <person name="Gase K."/>
            <person name="Ling Z."/>
            <person name="Zhou W."/>
            <person name="Kreitzer C."/>
            <person name="Stanke M."/>
            <person name="Tang H."/>
            <person name="Lyons E."/>
            <person name="Pandey P."/>
            <person name="Pandey S.P."/>
            <person name="Timmermann B."/>
            <person name="Baldwin I.T."/>
        </authorList>
    </citation>
    <scope>NUCLEOTIDE SEQUENCE [LARGE SCALE GENOMIC DNA]</scope>
    <source>
        <strain evidence="3">UT</strain>
    </source>
</reference>
<dbReference type="InterPro" id="IPR026960">
    <property type="entry name" value="RVT-Znf"/>
</dbReference>
<sequence length="537" mass="62190">LTMAGRATLIKSTLNNLPNHIMQYIHIPASIIKKMDKYQRNFLWGTTTTRKKLHLFKWRTVTQPIEMGGLGIQTLQQKNAALLGSLAWRAFHSHQILWAKVLINKYSTLRSTSNYSNIWRNIMRGWKSCQLGVQWQVGTGEHIKFWDDTWLGPGLTVRSLISGPIPNSHLNSYISSIYNGNIWNWTNLPFQFPKNLKMNIEATYISEYNRKADHIFWALTNHGKFTVNSLYKALQNQSNNIHGVTTQFKWIWNLPIHPKIKYFIWLLNHNRLLTPQYLNHLGITANAHCFYCHNGDESLNHLFFACKNAHTFWNTLGMGNYINSLLRYSTPQEWLIPLLSYTGNKFPYNVNRRTYLPLCLWNIWLTRNKNMYEGRQDQINKSFITKQATEYCYLVAPSHKIKNNIRVPLKWIPPAPNIYKLNTDAAHSTHSTRNGIGGIIRDHRGNWILGFAGTVLSKEANVTEILALLQGLRCAVQHNLTPLNVEIDAKEVIRLLTNNNILHANLLSDCRHLLKQLHDPTVSHAYREQNRLADKLA</sequence>
<dbReference type="Pfam" id="PF13456">
    <property type="entry name" value="RVT_3"/>
    <property type="match status" value="1"/>
</dbReference>
<organism evidence="3 4">
    <name type="scientific">Nicotiana attenuata</name>
    <name type="common">Coyote tobacco</name>
    <dbReference type="NCBI Taxonomy" id="49451"/>
    <lineage>
        <taxon>Eukaryota</taxon>
        <taxon>Viridiplantae</taxon>
        <taxon>Streptophyta</taxon>
        <taxon>Embryophyta</taxon>
        <taxon>Tracheophyta</taxon>
        <taxon>Spermatophyta</taxon>
        <taxon>Magnoliopsida</taxon>
        <taxon>eudicotyledons</taxon>
        <taxon>Gunneridae</taxon>
        <taxon>Pentapetalae</taxon>
        <taxon>asterids</taxon>
        <taxon>lamiids</taxon>
        <taxon>Solanales</taxon>
        <taxon>Solanaceae</taxon>
        <taxon>Nicotianoideae</taxon>
        <taxon>Nicotianeae</taxon>
        <taxon>Nicotiana</taxon>
    </lineage>
</organism>
<dbReference type="InterPro" id="IPR053151">
    <property type="entry name" value="RNase_H-like"/>
</dbReference>
<dbReference type="PANTHER" id="PTHR47723:SF23">
    <property type="entry name" value="REVERSE TRANSCRIPTASE-LIKE PROTEIN"/>
    <property type="match status" value="1"/>
</dbReference>
<dbReference type="GO" id="GO:0004523">
    <property type="term" value="F:RNA-DNA hybrid ribonuclease activity"/>
    <property type="evidence" value="ECO:0007669"/>
    <property type="project" value="InterPro"/>
</dbReference>
<proteinExistence type="predicted"/>
<evidence type="ECO:0000313" key="4">
    <source>
        <dbReference type="Proteomes" id="UP000187609"/>
    </source>
</evidence>
<gene>
    <name evidence="3" type="ORF">A4A49_60041</name>
</gene>
<dbReference type="SMR" id="A0A1J6J0V3"/>
<dbReference type="Proteomes" id="UP000187609">
    <property type="component" value="Unassembled WGS sequence"/>
</dbReference>
<dbReference type="EMBL" id="MJEQ01037189">
    <property type="protein sequence ID" value="OIT00921.1"/>
    <property type="molecule type" value="Genomic_DNA"/>
</dbReference>
<keyword evidence="4" id="KW-1185">Reference proteome</keyword>
<dbReference type="Gene3D" id="3.30.420.10">
    <property type="entry name" value="Ribonuclease H-like superfamily/Ribonuclease H"/>
    <property type="match status" value="1"/>
</dbReference>
<dbReference type="SUPFAM" id="SSF53098">
    <property type="entry name" value="Ribonuclease H-like"/>
    <property type="match status" value="1"/>
</dbReference>
<dbReference type="InterPro" id="IPR036397">
    <property type="entry name" value="RNaseH_sf"/>
</dbReference>
<dbReference type="AlphaFoldDB" id="A0A1J6J0V3"/>